<evidence type="ECO:0000256" key="5">
    <source>
        <dbReference type="ARBA" id="ARBA00023274"/>
    </source>
</evidence>
<dbReference type="FunFam" id="3.30.420.100:FF:000001">
    <property type="entry name" value="50S ribosomal protein L18"/>
    <property type="match status" value="1"/>
</dbReference>
<evidence type="ECO:0000256" key="2">
    <source>
        <dbReference type="ARBA" id="ARBA00022730"/>
    </source>
</evidence>
<dbReference type="InterPro" id="IPR005484">
    <property type="entry name" value="Ribosomal_uL18_bac/plant/anim"/>
</dbReference>
<dbReference type="GO" id="GO:0003735">
    <property type="term" value="F:structural constituent of ribosome"/>
    <property type="evidence" value="ECO:0007669"/>
    <property type="project" value="InterPro"/>
</dbReference>
<evidence type="ECO:0000256" key="1">
    <source>
        <dbReference type="ARBA" id="ARBA00007116"/>
    </source>
</evidence>
<dbReference type="PANTHER" id="PTHR12899:SF3">
    <property type="entry name" value="LARGE RIBOSOMAL SUBUNIT PROTEIN UL18M"/>
    <property type="match status" value="1"/>
</dbReference>
<dbReference type="GO" id="GO:0022625">
    <property type="term" value="C:cytosolic large ribosomal subunit"/>
    <property type="evidence" value="ECO:0007669"/>
    <property type="project" value="TreeGrafter"/>
</dbReference>
<dbReference type="CDD" id="cd00432">
    <property type="entry name" value="Ribosomal_L18_L5e"/>
    <property type="match status" value="1"/>
</dbReference>
<proteinExistence type="inferred from homology"/>
<organism evidence="6">
    <name type="scientific">marine sediment metagenome</name>
    <dbReference type="NCBI Taxonomy" id="412755"/>
    <lineage>
        <taxon>unclassified sequences</taxon>
        <taxon>metagenomes</taxon>
        <taxon>ecological metagenomes</taxon>
    </lineage>
</organism>
<dbReference type="InterPro" id="IPR004389">
    <property type="entry name" value="Ribosomal_uL18_bac-type"/>
</dbReference>
<gene>
    <name evidence="6" type="ORF">LCGC14_0402390</name>
</gene>
<keyword evidence="3" id="KW-0694">RNA-binding</keyword>
<reference evidence="6" key="1">
    <citation type="journal article" date="2015" name="Nature">
        <title>Complex archaea that bridge the gap between prokaryotes and eukaryotes.</title>
        <authorList>
            <person name="Spang A."/>
            <person name="Saw J.H."/>
            <person name="Jorgensen S.L."/>
            <person name="Zaremba-Niedzwiedzka K."/>
            <person name="Martijn J."/>
            <person name="Lind A.E."/>
            <person name="van Eijk R."/>
            <person name="Schleper C."/>
            <person name="Guy L."/>
            <person name="Ettema T.J."/>
        </authorList>
    </citation>
    <scope>NUCLEOTIDE SEQUENCE</scope>
</reference>
<evidence type="ECO:0000256" key="3">
    <source>
        <dbReference type="ARBA" id="ARBA00022884"/>
    </source>
</evidence>
<dbReference type="NCBIfam" id="TIGR00060">
    <property type="entry name" value="L18_bact"/>
    <property type="match status" value="1"/>
</dbReference>
<dbReference type="GO" id="GO:0006412">
    <property type="term" value="P:translation"/>
    <property type="evidence" value="ECO:0007669"/>
    <property type="project" value="InterPro"/>
</dbReference>
<dbReference type="EMBL" id="LAZR01000347">
    <property type="protein sequence ID" value="KKN73254.1"/>
    <property type="molecule type" value="Genomic_DNA"/>
</dbReference>
<dbReference type="SUPFAM" id="SSF53137">
    <property type="entry name" value="Translational machinery components"/>
    <property type="match status" value="1"/>
</dbReference>
<evidence type="ECO:0000313" key="6">
    <source>
        <dbReference type="EMBL" id="KKN73254.1"/>
    </source>
</evidence>
<name>A0A0F9T1V5_9ZZZZ</name>
<dbReference type="InterPro" id="IPR057268">
    <property type="entry name" value="Ribosomal_L18"/>
</dbReference>
<dbReference type="Gene3D" id="3.30.420.100">
    <property type="match status" value="1"/>
</dbReference>
<accession>A0A0F9T1V5</accession>
<keyword evidence="5" id="KW-0687">Ribonucleoprotein</keyword>
<sequence length="120" mass="12853">MATLKANLRRRASRIRRSLKKVANGRPRLSVHRSSKNIYAQIIDDAAGRTLASASTLEPSMRSELKTGADTAAAAAVGKLVADRAKEAGVTDVVFDRGSFIYHGRVKALADSAREGGLNF</sequence>
<keyword evidence="2" id="KW-0699">rRNA-binding</keyword>
<protein>
    <recommendedName>
        <fullName evidence="7">50S ribosomal protein L18</fullName>
    </recommendedName>
</protein>
<comment type="caution">
    <text evidence="6">The sequence shown here is derived from an EMBL/GenBank/DDBJ whole genome shotgun (WGS) entry which is preliminary data.</text>
</comment>
<keyword evidence="4" id="KW-0689">Ribosomal protein</keyword>
<evidence type="ECO:0000256" key="4">
    <source>
        <dbReference type="ARBA" id="ARBA00022980"/>
    </source>
</evidence>
<dbReference type="GO" id="GO:0008097">
    <property type="term" value="F:5S rRNA binding"/>
    <property type="evidence" value="ECO:0007669"/>
    <property type="project" value="TreeGrafter"/>
</dbReference>
<evidence type="ECO:0008006" key="7">
    <source>
        <dbReference type="Google" id="ProtNLM"/>
    </source>
</evidence>
<dbReference type="AlphaFoldDB" id="A0A0F9T1V5"/>
<dbReference type="HAMAP" id="MF_01337_B">
    <property type="entry name" value="Ribosomal_uL18_B"/>
    <property type="match status" value="1"/>
</dbReference>
<dbReference type="PANTHER" id="PTHR12899">
    <property type="entry name" value="39S RIBOSOMAL PROTEIN L18, MITOCHONDRIAL"/>
    <property type="match status" value="1"/>
</dbReference>
<dbReference type="Pfam" id="PF00861">
    <property type="entry name" value="Ribosomal_L18p"/>
    <property type="match status" value="1"/>
</dbReference>
<comment type="similarity">
    <text evidence="1">Belongs to the universal ribosomal protein uL18 family.</text>
</comment>